<dbReference type="PROSITE" id="PS50097">
    <property type="entry name" value="BTB"/>
    <property type="match status" value="1"/>
</dbReference>
<accession>A0A550CG41</accession>
<dbReference type="InterPro" id="IPR011333">
    <property type="entry name" value="SKP1/BTB/POZ_sf"/>
</dbReference>
<dbReference type="AlphaFoldDB" id="A0A550CG41"/>
<dbReference type="Proteomes" id="UP000320762">
    <property type="component" value="Unassembled WGS sequence"/>
</dbReference>
<dbReference type="SMART" id="SM00225">
    <property type="entry name" value="BTB"/>
    <property type="match status" value="1"/>
</dbReference>
<dbReference type="Pfam" id="PF00651">
    <property type="entry name" value="BTB"/>
    <property type="match status" value="1"/>
</dbReference>
<reference evidence="2 3" key="1">
    <citation type="journal article" date="2019" name="New Phytol.">
        <title>Comparative genomics reveals unique wood-decay strategies and fruiting body development in the Schizophyllaceae.</title>
        <authorList>
            <person name="Almasi E."/>
            <person name="Sahu N."/>
            <person name="Krizsan K."/>
            <person name="Balint B."/>
            <person name="Kovacs G.M."/>
            <person name="Kiss B."/>
            <person name="Cseklye J."/>
            <person name="Drula E."/>
            <person name="Henrissat B."/>
            <person name="Nagy I."/>
            <person name="Chovatia M."/>
            <person name="Adam C."/>
            <person name="LaButti K."/>
            <person name="Lipzen A."/>
            <person name="Riley R."/>
            <person name="Grigoriev I.V."/>
            <person name="Nagy L.G."/>
        </authorList>
    </citation>
    <scope>NUCLEOTIDE SEQUENCE [LARGE SCALE GENOMIC DNA]</scope>
    <source>
        <strain evidence="2 3">NL-1724</strain>
    </source>
</reference>
<dbReference type="CDD" id="cd18186">
    <property type="entry name" value="BTB_POZ_ZBTB_KLHL-like"/>
    <property type="match status" value="1"/>
</dbReference>
<evidence type="ECO:0000313" key="3">
    <source>
        <dbReference type="Proteomes" id="UP000320762"/>
    </source>
</evidence>
<dbReference type="OrthoDB" id="3893071at2759"/>
<evidence type="ECO:0000313" key="2">
    <source>
        <dbReference type="EMBL" id="TRM63765.1"/>
    </source>
</evidence>
<name>A0A550CG41_9AGAR</name>
<feature type="domain" description="BTB" evidence="1">
    <location>
        <begin position="16"/>
        <end position="80"/>
    </location>
</feature>
<evidence type="ECO:0000259" key="1">
    <source>
        <dbReference type="PROSITE" id="PS50097"/>
    </source>
</evidence>
<comment type="caution">
    <text evidence="2">The sequence shown here is derived from an EMBL/GenBank/DDBJ whole genome shotgun (WGS) entry which is preliminary data.</text>
</comment>
<keyword evidence="3" id="KW-1185">Reference proteome</keyword>
<proteinExistence type="predicted"/>
<dbReference type="EMBL" id="VDMD01000008">
    <property type="protein sequence ID" value="TRM63765.1"/>
    <property type="molecule type" value="Genomic_DNA"/>
</dbReference>
<sequence length="319" mass="36932">MSGNFTRMPELWFDDGSIILNVQSHLFRVHRAVLALHCAFFRDMASLAQPDSLEMYEGLPLLTLRDDHPQDMTHFLKAVYFPHYLDPPPSKTSFEVIEGVLRLAHKYDAPSLRRCALEHLADAFTTDINLLGSSQIMATYARTPEGAFAGGELQAATALARETHALWLLPGIFYHTLQFPLDHYVSQNVWLSRARRYSVEDTAICLAGCTKLRQEYPFDMLFDEEIGCEEEECMLARMRLFTPSDISKFPESPLTYHADQDWMVYDNGLAVVCDECKEEMRRKLYQWRHDVWERFPGYFNLPNWNELLQTKKSDLGYVV</sequence>
<dbReference type="SUPFAM" id="SSF54695">
    <property type="entry name" value="POZ domain"/>
    <property type="match status" value="1"/>
</dbReference>
<dbReference type="Gene3D" id="3.30.710.10">
    <property type="entry name" value="Potassium Channel Kv1.1, Chain A"/>
    <property type="match status" value="1"/>
</dbReference>
<protein>
    <recommendedName>
        <fullName evidence="1">BTB domain-containing protein</fullName>
    </recommendedName>
</protein>
<dbReference type="InterPro" id="IPR000210">
    <property type="entry name" value="BTB/POZ_dom"/>
</dbReference>
<organism evidence="2 3">
    <name type="scientific">Schizophyllum amplum</name>
    <dbReference type="NCBI Taxonomy" id="97359"/>
    <lineage>
        <taxon>Eukaryota</taxon>
        <taxon>Fungi</taxon>
        <taxon>Dikarya</taxon>
        <taxon>Basidiomycota</taxon>
        <taxon>Agaricomycotina</taxon>
        <taxon>Agaricomycetes</taxon>
        <taxon>Agaricomycetidae</taxon>
        <taxon>Agaricales</taxon>
        <taxon>Schizophyllaceae</taxon>
        <taxon>Schizophyllum</taxon>
    </lineage>
</organism>
<gene>
    <name evidence="2" type="ORF">BD626DRAFT_401890</name>
</gene>